<dbReference type="Proteomes" id="UP000027265">
    <property type="component" value="Unassembled WGS sequence"/>
</dbReference>
<dbReference type="EMBL" id="KL197712">
    <property type="protein sequence ID" value="KDQ61616.1"/>
    <property type="molecule type" value="Genomic_DNA"/>
</dbReference>
<evidence type="ECO:0000313" key="3">
    <source>
        <dbReference type="Proteomes" id="UP000027265"/>
    </source>
</evidence>
<sequence length="155" mass="17219">MIEKGYGLLLRVSYRTAFSGLVVIRQRSSGIDGVCMGSIGLSLFRGQFFLTERRRIGSISQGGYLGDIPQDDVILQTRVCCRSDLISILELIFRRPSCNQNCDRDLSLAMTRGRLLQGVHGPRERRGRNQGESSRQLVDAPSNPFSGSHADCNKL</sequence>
<keyword evidence="3" id="KW-1185">Reference proteome</keyword>
<protein>
    <submittedName>
        <fullName evidence="2">Uncharacterized protein</fullName>
    </submittedName>
</protein>
<evidence type="ECO:0000256" key="1">
    <source>
        <dbReference type="SAM" id="MobiDB-lite"/>
    </source>
</evidence>
<name>A0A067QG72_9AGAM</name>
<organism evidence="2 3">
    <name type="scientific">Jaapia argillacea MUCL 33604</name>
    <dbReference type="NCBI Taxonomy" id="933084"/>
    <lineage>
        <taxon>Eukaryota</taxon>
        <taxon>Fungi</taxon>
        <taxon>Dikarya</taxon>
        <taxon>Basidiomycota</taxon>
        <taxon>Agaricomycotina</taxon>
        <taxon>Agaricomycetes</taxon>
        <taxon>Agaricomycetidae</taxon>
        <taxon>Jaapiales</taxon>
        <taxon>Jaapiaceae</taxon>
        <taxon>Jaapia</taxon>
    </lineage>
</organism>
<dbReference type="AlphaFoldDB" id="A0A067QG72"/>
<reference evidence="3" key="1">
    <citation type="journal article" date="2014" name="Proc. Natl. Acad. Sci. U.S.A.">
        <title>Extensive sampling of basidiomycete genomes demonstrates inadequacy of the white-rot/brown-rot paradigm for wood decay fungi.</title>
        <authorList>
            <person name="Riley R."/>
            <person name="Salamov A.A."/>
            <person name="Brown D.W."/>
            <person name="Nagy L.G."/>
            <person name="Floudas D."/>
            <person name="Held B.W."/>
            <person name="Levasseur A."/>
            <person name="Lombard V."/>
            <person name="Morin E."/>
            <person name="Otillar R."/>
            <person name="Lindquist E.A."/>
            <person name="Sun H."/>
            <person name="LaButti K.M."/>
            <person name="Schmutz J."/>
            <person name="Jabbour D."/>
            <person name="Luo H."/>
            <person name="Baker S.E."/>
            <person name="Pisabarro A.G."/>
            <person name="Walton J.D."/>
            <person name="Blanchette R.A."/>
            <person name="Henrissat B."/>
            <person name="Martin F."/>
            <person name="Cullen D."/>
            <person name="Hibbett D.S."/>
            <person name="Grigoriev I.V."/>
        </authorList>
    </citation>
    <scope>NUCLEOTIDE SEQUENCE [LARGE SCALE GENOMIC DNA]</scope>
    <source>
        <strain evidence="3">MUCL 33604</strain>
    </source>
</reference>
<dbReference type="HOGENOM" id="CLU_1695741_0_0_1"/>
<evidence type="ECO:0000313" key="2">
    <source>
        <dbReference type="EMBL" id="KDQ61616.1"/>
    </source>
</evidence>
<dbReference type="InParanoid" id="A0A067QG72"/>
<gene>
    <name evidence="2" type="ORF">JAAARDRAFT_31092</name>
</gene>
<accession>A0A067QG72</accession>
<proteinExistence type="predicted"/>
<feature type="region of interest" description="Disordered" evidence="1">
    <location>
        <begin position="119"/>
        <end position="155"/>
    </location>
</feature>